<dbReference type="STRING" id="1441095.AM592_16945"/>
<dbReference type="PATRIC" id="fig|1441095.3.peg.3760"/>
<reference evidence="9 10" key="2">
    <citation type="journal article" date="2016" name="Int. J. Syst. Evol. Microbiol.">
        <title>Bacillus gobiensis sp. nov., isolated from a soil sample.</title>
        <authorList>
            <person name="Liu B."/>
            <person name="Liu G.H."/>
            <person name="Cetin S."/>
            <person name="Schumann P."/>
            <person name="Pan Z.Z."/>
            <person name="Chen Q.Q."/>
        </authorList>
    </citation>
    <scope>NUCLEOTIDE SEQUENCE [LARGE SCALE GENOMIC DNA]</scope>
    <source>
        <strain evidence="9 10">FJAT-4402</strain>
    </source>
</reference>
<protein>
    <submittedName>
        <fullName evidence="9">Peptide ABC transporter ATPase</fullName>
    </submittedName>
</protein>
<dbReference type="InterPro" id="IPR013563">
    <property type="entry name" value="Oligopep_ABC_C"/>
</dbReference>
<dbReference type="Proteomes" id="UP000067625">
    <property type="component" value="Chromosome"/>
</dbReference>
<keyword evidence="3" id="KW-0813">Transport</keyword>
<dbReference type="PROSITE" id="PS00211">
    <property type="entry name" value="ABC_TRANSPORTER_1"/>
    <property type="match status" value="1"/>
</dbReference>
<comment type="subcellular location">
    <subcellularLocation>
        <location evidence="1">Cell membrane</location>
        <topology evidence="1">Peripheral membrane protein</topology>
    </subcellularLocation>
</comment>
<dbReference type="InterPro" id="IPR050388">
    <property type="entry name" value="ABC_Ni/Peptide_Import"/>
</dbReference>
<keyword evidence="4" id="KW-1003">Cell membrane</keyword>
<dbReference type="PANTHER" id="PTHR43297:SF2">
    <property type="entry name" value="DIPEPTIDE TRANSPORT ATP-BINDING PROTEIN DPPD"/>
    <property type="match status" value="1"/>
</dbReference>
<keyword evidence="5" id="KW-0547">Nucleotide-binding</keyword>
<comment type="similarity">
    <text evidence="2">Belongs to the ABC transporter superfamily.</text>
</comment>
<dbReference type="Pfam" id="PF08352">
    <property type="entry name" value="oligo_HPY"/>
    <property type="match status" value="2"/>
</dbReference>
<evidence type="ECO:0000256" key="2">
    <source>
        <dbReference type="ARBA" id="ARBA00005417"/>
    </source>
</evidence>
<dbReference type="GO" id="GO:0005524">
    <property type="term" value="F:ATP binding"/>
    <property type="evidence" value="ECO:0007669"/>
    <property type="project" value="UniProtKB-KW"/>
</dbReference>
<dbReference type="Gene3D" id="3.40.50.300">
    <property type="entry name" value="P-loop containing nucleotide triphosphate hydrolases"/>
    <property type="match status" value="2"/>
</dbReference>
<evidence type="ECO:0000259" key="8">
    <source>
        <dbReference type="PROSITE" id="PS50893"/>
    </source>
</evidence>
<dbReference type="CDD" id="cd03257">
    <property type="entry name" value="ABC_NikE_OppD_transporters"/>
    <property type="match status" value="2"/>
</dbReference>
<evidence type="ECO:0000256" key="1">
    <source>
        <dbReference type="ARBA" id="ARBA00004202"/>
    </source>
</evidence>
<dbReference type="SUPFAM" id="SSF52540">
    <property type="entry name" value="P-loop containing nucleoside triphosphate hydrolases"/>
    <property type="match status" value="2"/>
</dbReference>
<dbReference type="FunFam" id="3.40.50.300:FF:000016">
    <property type="entry name" value="Oligopeptide ABC transporter ATP-binding component"/>
    <property type="match status" value="2"/>
</dbReference>
<organism evidence="9 10">
    <name type="scientific">Bacillus gobiensis</name>
    <dbReference type="NCBI Taxonomy" id="1441095"/>
    <lineage>
        <taxon>Bacteria</taxon>
        <taxon>Bacillati</taxon>
        <taxon>Bacillota</taxon>
        <taxon>Bacilli</taxon>
        <taxon>Bacillales</taxon>
        <taxon>Bacillaceae</taxon>
        <taxon>Bacillus</taxon>
    </lineage>
</organism>
<dbReference type="InterPro" id="IPR003593">
    <property type="entry name" value="AAA+_ATPase"/>
</dbReference>
<dbReference type="EMBL" id="CP012600">
    <property type="protein sequence ID" value="ALC83072.1"/>
    <property type="molecule type" value="Genomic_DNA"/>
</dbReference>
<reference evidence="10" key="1">
    <citation type="submission" date="2015-08" db="EMBL/GenBank/DDBJ databases">
        <title>Genome sequencing project for genomic taxonomy and phylogenomics of Bacillus-like bacteria.</title>
        <authorList>
            <person name="Liu B."/>
            <person name="Wang J."/>
            <person name="Zhu Y."/>
            <person name="Liu G."/>
            <person name="Chen Q."/>
            <person name="Chen Z."/>
            <person name="Lan J."/>
            <person name="Che J."/>
            <person name="Ge C."/>
            <person name="Shi H."/>
            <person name="Pan Z."/>
            <person name="Liu X."/>
        </authorList>
    </citation>
    <scope>NUCLEOTIDE SEQUENCE [LARGE SCALE GENOMIC DNA]</scope>
    <source>
        <strain evidence="10">FJAT-4402</strain>
    </source>
</reference>
<dbReference type="NCBIfam" id="NF007739">
    <property type="entry name" value="PRK10419.1"/>
    <property type="match status" value="2"/>
</dbReference>
<keyword evidence="7" id="KW-0472">Membrane</keyword>
<dbReference type="AlphaFoldDB" id="A0A0M3RAF0"/>
<evidence type="ECO:0000313" key="9">
    <source>
        <dbReference type="EMBL" id="ALC83072.1"/>
    </source>
</evidence>
<dbReference type="Pfam" id="PF00005">
    <property type="entry name" value="ABC_tran"/>
    <property type="match status" value="2"/>
</dbReference>
<feature type="domain" description="ABC transporter" evidence="8">
    <location>
        <begin position="6"/>
        <end position="257"/>
    </location>
</feature>
<dbReference type="GO" id="GO:0016887">
    <property type="term" value="F:ATP hydrolysis activity"/>
    <property type="evidence" value="ECO:0007669"/>
    <property type="project" value="InterPro"/>
</dbReference>
<evidence type="ECO:0000256" key="4">
    <source>
        <dbReference type="ARBA" id="ARBA00022475"/>
    </source>
</evidence>
<proteinExistence type="inferred from homology"/>
<dbReference type="PROSITE" id="PS50893">
    <property type="entry name" value="ABC_TRANSPORTER_2"/>
    <property type="match status" value="2"/>
</dbReference>
<dbReference type="InterPro" id="IPR017871">
    <property type="entry name" value="ABC_transporter-like_CS"/>
</dbReference>
<evidence type="ECO:0000313" key="10">
    <source>
        <dbReference type="Proteomes" id="UP000067625"/>
    </source>
</evidence>
<keyword evidence="6" id="KW-0067">ATP-binding</keyword>
<evidence type="ECO:0000256" key="7">
    <source>
        <dbReference type="ARBA" id="ARBA00023136"/>
    </source>
</evidence>
<evidence type="ECO:0000256" key="6">
    <source>
        <dbReference type="ARBA" id="ARBA00022840"/>
    </source>
</evidence>
<sequence length="683" mass="76849">MLSTLLNVQDLTVDFKTKKGLLEAISDVNFTIRPGETVCLVGESGSGKSVTSKAIMRLIDYENGKISNGQILFNQDDLVTMSKKNLNRVRGKKISMVFQEPLAAFDPVFTIGQQLTEIILQHTNVTKKQAWIKGVTLLKRVGISEPDIRMKQYPNELSGGILQRAMIGMALACEPELLIADEPTTALDVTIQAQIIDLLNELKTEFNMAILLVTHDLGVAAQLADRIIVMYAGKIVEEATVQQLFQKPHHPYTRGLLQSIPKKEKRKLYSIEGSIPNLSEMPIGCRFHPRCPFATEKCQAESPPLFFVNDRYSACWYTEKLVEDKNWFEQETVNHSPLRVKESKEEEEPGEVIEKKDLFEIKGLSKYYALKQSGKQIKAVDQVSFSIKEGETFGLVGESGSGKSTLGRAILQLEKMTSGDVLFQGQSLLQLKNSEMRKIRKNMQMIFQDPYGSIDPRWTIGEIIAEPLKVHQKRKATKQIETEVKELLTKVGLNPDWHQRYPHEFSGGQRQRIGIARAIAVNPSFILADEAVSALDVSVQAQIINLLKELQQSLRLTYLFIGHNLNIVRHISDRVGVMYLGKIVEIAPSEELFNRPAHPYTEALIRSIPHSDPTNLKKNVVSIQGEIASPVNLPSGCRFRTRCPFATERCSEEVPELKEFKPGRHVACHYSSLVFDNEKKVIS</sequence>
<keyword evidence="10" id="KW-1185">Reference proteome</keyword>
<feature type="domain" description="ABC transporter" evidence="8">
    <location>
        <begin position="359"/>
        <end position="605"/>
    </location>
</feature>
<dbReference type="PANTHER" id="PTHR43297">
    <property type="entry name" value="OLIGOPEPTIDE TRANSPORT ATP-BINDING PROTEIN APPD"/>
    <property type="match status" value="1"/>
</dbReference>
<gene>
    <name evidence="9" type="ORF">AM592_16945</name>
</gene>
<dbReference type="InterPro" id="IPR027417">
    <property type="entry name" value="P-loop_NTPase"/>
</dbReference>
<dbReference type="GO" id="GO:0005886">
    <property type="term" value="C:plasma membrane"/>
    <property type="evidence" value="ECO:0007669"/>
    <property type="project" value="UniProtKB-SubCell"/>
</dbReference>
<name>A0A0M3RAF0_9BACI</name>
<evidence type="ECO:0000256" key="5">
    <source>
        <dbReference type="ARBA" id="ARBA00022741"/>
    </source>
</evidence>
<accession>A0A0M3RAF0</accession>
<dbReference type="SMART" id="SM00382">
    <property type="entry name" value="AAA"/>
    <property type="match status" value="2"/>
</dbReference>
<dbReference type="GO" id="GO:0015833">
    <property type="term" value="P:peptide transport"/>
    <property type="evidence" value="ECO:0007669"/>
    <property type="project" value="InterPro"/>
</dbReference>
<dbReference type="NCBIfam" id="NF008453">
    <property type="entry name" value="PRK11308.1"/>
    <property type="match status" value="2"/>
</dbReference>
<dbReference type="NCBIfam" id="TIGR01727">
    <property type="entry name" value="oligo_HPY"/>
    <property type="match status" value="2"/>
</dbReference>
<dbReference type="InterPro" id="IPR003439">
    <property type="entry name" value="ABC_transporter-like_ATP-bd"/>
</dbReference>
<evidence type="ECO:0000256" key="3">
    <source>
        <dbReference type="ARBA" id="ARBA00022448"/>
    </source>
</evidence>